<keyword evidence="2" id="KW-0808">Transferase</keyword>
<dbReference type="InterPro" id="IPR036634">
    <property type="entry name" value="PRD_sf"/>
</dbReference>
<keyword evidence="3" id="KW-0547">Nucleotide-binding</keyword>
<protein>
    <recommendedName>
        <fullName evidence="1">DNA translocase FtsK</fullName>
    </recommendedName>
</protein>
<feature type="domain" description="PTS EIIA type-4" evidence="7">
    <location>
        <begin position="496"/>
        <end position="625"/>
    </location>
</feature>
<dbReference type="GO" id="GO:0009401">
    <property type="term" value="P:phosphoenolpyruvate-dependent sugar phosphotransferase system"/>
    <property type="evidence" value="ECO:0007669"/>
    <property type="project" value="InterPro"/>
</dbReference>
<dbReference type="SUPFAM" id="SSF46785">
    <property type="entry name" value="Winged helix' DNA-binding domain"/>
    <property type="match status" value="1"/>
</dbReference>
<accession>A0A4V0WPQ7</accession>
<evidence type="ECO:0000256" key="1">
    <source>
        <dbReference type="ARBA" id="ARBA00020887"/>
    </source>
</evidence>
<dbReference type="SUPFAM" id="SSF63520">
    <property type="entry name" value="PTS-regulatory domain, PRD"/>
    <property type="match status" value="1"/>
</dbReference>
<sequence length="847" mass="97017">MSVQEELLSYIQENFVNEPVTASLIAENKGLSRNTVSHYLNRLAEEGHLRKIKSKPTTFVFETFSQEIDSFESLIGYDGSLRPMVQQFKSTVMYPNGLPLILNGASGTGKSFIARLIYEYAKEKAQIEPDAPFVVLNCADYGNNPELLSSVLFGYVSGAFTGANQEKKGLLDEADGGYLFLDEVHNLTAENQEKLFLLIDSGQFRRLGENEKWRKTRVRLIMATTENTESTLLTTFRRRIPYEVILPQFSSRPLNERLRLIQLFFQQEANKVNKQVSVSQTLIKELSKIKFEGNIGQLKNQIKVLVADELPRQSAEIIVIPYHKAVVRECDSVSFIPNDEPQPLAVQCDSLNHLREEMKEIQKFSQLVNRTKNLFFLMENYLTEADNQLEKQMNDFFTLFGYRDIEKLIDRKLRQYGFLPSEAQRKRLTKIIYFFNGQGFIFERNIAIEETDRSSFRKYFVVTDSLLEMYHGHPLFNQFRSLLAAYLSSEFPIVSKINAIIVMHGKNNAKTLAATANEMIGEYIFDYFGMPSLVSTQEIINEIVNYTKKVDTSQGLVILVDMGSLEKIYSSIKGNVSGDLIVMNNVSTALGIEVGMKLHQGATTRQLEQLDLEHFKVDRQYFEGVSQKPNVLIACLSGQGIADKIKDIFIKYLSDEVDVLTLDYQKLAEKCQNLDEIFFKNTIAVITTPKIEDSIQPIISVEEIVKDTQSLMSLQDYMDQSAIKQCGNDILKLFTIEGASERLNFLNPERIINEVGEVITSYENYYQISFPNFVRINLFLHMSLMIERILTGGDDENTDFIVKDTNEFKNFCEFSDVAFDKICKKYNLRIPKTEYAMVYQLVKQMMG</sequence>
<dbReference type="SMART" id="SM00382">
    <property type="entry name" value="AAA"/>
    <property type="match status" value="1"/>
</dbReference>
<feature type="domain" description="PRD" evidence="8">
    <location>
        <begin position="746"/>
        <end position="847"/>
    </location>
</feature>
<evidence type="ECO:0000256" key="5">
    <source>
        <dbReference type="ARBA" id="ARBA00023125"/>
    </source>
</evidence>
<dbReference type="EMBL" id="BJCC01000022">
    <property type="protein sequence ID" value="GCF94699.1"/>
    <property type="molecule type" value="Genomic_DNA"/>
</dbReference>
<dbReference type="PANTHER" id="PTHR32071">
    <property type="entry name" value="TRANSCRIPTIONAL REGULATORY PROTEIN"/>
    <property type="match status" value="1"/>
</dbReference>
<dbReference type="Proteomes" id="UP000290567">
    <property type="component" value="Unassembled WGS sequence"/>
</dbReference>
<dbReference type="Gene3D" id="1.10.1790.10">
    <property type="entry name" value="PRD domain"/>
    <property type="match status" value="1"/>
</dbReference>
<dbReference type="GO" id="GO:0003677">
    <property type="term" value="F:DNA binding"/>
    <property type="evidence" value="ECO:0007669"/>
    <property type="project" value="UniProtKB-KW"/>
</dbReference>
<dbReference type="Pfam" id="PF00874">
    <property type="entry name" value="PRD"/>
    <property type="match status" value="1"/>
</dbReference>
<evidence type="ECO:0000259" key="6">
    <source>
        <dbReference type="PROSITE" id="PS50045"/>
    </source>
</evidence>
<keyword evidence="10" id="KW-1185">Reference proteome</keyword>
<dbReference type="InterPro" id="IPR036388">
    <property type="entry name" value="WH-like_DNA-bd_sf"/>
</dbReference>
<dbReference type="GO" id="GO:0016020">
    <property type="term" value="C:membrane"/>
    <property type="evidence" value="ECO:0007669"/>
    <property type="project" value="InterPro"/>
</dbReference>
<name>A0A4V0WPQ7_9ENTE</name>
<dbReference type="OrthoDB" id="9771372at2"/>
<dbReference type="Gene3D" id="3.40.50.300">
    <property type="entry name" value="P-loop containing nucleotide triphosphate hydrolases"/>
    <property type="match status" value="1"/>
</dbReference>
<dbReference type="PROSITE" id="PS50045">
    <property type="entry name" value="SIGMA54_INTERACT_4"/>
    <property type="match status" value="1"/>
</dbReference>
<dbReference type="SUPFAM" id="SSF52540">
    <property type="entry name" value="P-loop containing nucleoside triphosphate hydrolases"/>
    <property type="match status" value="1"/>
</dbReference>
<keyword evidence="5" id="KW-0238">DNA-binding</keyword>
<evidence type="ECO:0000259" key="8">
    <source>
        <dbReference type="PROSITE" id="PS51372"/>
    </source>
</evidence>
<evidence type="ECO:0000259" key="7">
    <source>
        <dbReference type="PROSITE" id="PS51096"/>
    </source>
</evidence>
<proteinExistence type="predicted"/>
<dbReference type="SUPFAM" id="SSF53062">
    <property type="entry name" value="PTS system fructose IIA component-like"/>
    <property type="match status" value="1"/>
</dbReference>
<dbReference type="GO" id="GO:0006355">
    <property type="term" value="P:regulation of DNA-templated transcription"/>
    <property type="evidence" value="ECO:0007669"/>
    <property type="project" value="InterPro"/>
</dbReference>
<evidence type="ECO:0000313" key="9">
    <source>
        <dbReference type="EMBL" id="GCF94699.1"/>
    </source>
</evidence>
<dbReference type="InterPro" id="IPR036390">
    <property type="entry name" value="WH_DNA-bd_sf"/>
</dbReference>
<dbReference type="PANTHER" id="PTHR32071:SF38">
    <property type="entry name" value="PSP OPERON TRANSCRIPTIONAL ACTIVATOR"/>
    <property type="match status" value="1"/>
</dbReference>
<dbReference type="Pfam" id="PF03610">
    <property type="entry name" value="EIIA-man"/>
    <property type="match status" value="1"/>
</dbReference>
<dbReference type="InterPro" id="IPR002078">
    <property type="entry name" value="Sigma_54_int"/>
</dbReference>
<evidence type="ECO:0000256" key="4">
    <source>
        <dbReference type="ARBA" id="ARBA00022840"/>
    </source>
</evidence>
<dbReference type="InterPro" id="IPR004701">
    <property type="entry name" value="PTS_EIIA_man-typ"/>
</dbReference>
<comment type="caution">
    <text evidence="9">The sequence shown here is derived from an EMBL/GenBank/DDBJ whole genome shotgun (WGS) entry which is preliminary data.</text>
</comment>
<feature type="domain" description="Sigma-54 factor interaction" evidence="6">
    <location>
        <begin position="74"/>
        <end position="307"/>
    </location>
</feature>
<dbReference type="Gene3D" id="1.10.10.10">
    <property type="entry name" value="Winged helix-like DNA-binding domain superfamily/Winged helix DNA-binding domain"/>
    <property type="match status" value="1"/>
</dbReference>
<dbReference type="InterPro" id="IPR027417">
    <property type="entry name" value="P-loop_NTPase"/>
</dbReference>
<organism evidence="9 10">
    <name type="scientific">Enterococcus florum</name>
    <dbReference type="NCBI Taxonomy" id="2480627"/>
    <lineage>
        <taxon>Bacteria</taxon>
        <taxon>Bacillati</taxon>
        <taxon>Bacillota</taxon>
        <taxon>Bacilli</taxon>
        <taxon>Lactobacillales</taxon>
        <taxon>Enterococcaceae</taxon>
        <taxon>Enterococcus</taxon>
    </lineage>
</organism>
<evidence type="ECO:0000256" key="2">
    <source>
        <dbReference type="ARBA" id="ARBA00022679"/>
    </source>
</evidence>
<dbReference type="InterPro" id="IPR036662">
    <property type="entry name" value="PTS_EIIA_man-typ_sf"/>
</dbReference>
<dbReference type="GO" id="GO:0005524">
    <property type="term" value="F:ATP binding"/>
    <property type="evidence" value="ECO:0007669"/>
    <property type="project" value="UniProtKB-KW"/>
</dbReference>
<dbReference type="GO" id="GO:0016740">
    <property type="term" value="F:transferase activity"/>
    <property type="evidence" value="ECO:0007669"/>
    <property type="project" value="UniProtKB-KW"/>
</dbReference>
<dbReference type="RefSeq" id="WP_146623113.1">
    <property type="nucleotide sequence ID" value="NZ_BJCC01000022.1"/>
</dbReference>
<dbReference type="InterPro" id="IPR003593">
    <property type="entry name" value="AAA+_ATPase"/>
</dbReference>
<dbReference type="Gene3D" id="3.40.50.510">
    <property type="entry name" value="Phosphotransferase system, mannose-type IIA component"/>
    <property type="match status" value="1"/>
</dbReference>
<dbReference type="PROSITE" id="PS51096">
    <property type="entry name" value="PTS_EIIA_TYPE_4"/>
    <property type="match status" value="1"/>
</dbReference>
<evidence type="ECO:0000313" key="10">
    <source>
        <dbReference type="Proteomes" id="UP000290567"/>
    </source>
</evidence>
<evidence type="ECO:0000256" key="3">
    <source>
        <dbReference type="ARBA" id="ARBA00022741"/>
    </source>
</evidence>
<dbReference type="InterPro" id="IPR011608">
    <property type="entry name" value="PRD"/>
</dbReference>
<keyword evidence="4" id="KW-0067">ATP-binding</keyword>
<gene>
    <name evidence="9" type="ORF">NRIC_25900</name>
</gene>
<reference evidence="10" key="1">
    <citation type="submission" date="2019-02" db="EMBL/GenBank/DDBJ databases">
        <title>Draft genome sequence of Enterococcus sp. Gos25-1.</title>
        <authorList>
            <person name="Tanaka N."/>
            <person name="Shiwa Y."/>
            <person name="Fujita N."/>
        </authorList>
    </citation>
    <scope>NUCLEOTIDE SEQUENCE [LARGE SCALE GENOMIC DNA]</scope>
    <source>
        <strain evidence="10">Gos25-1</strain>
    </source>
</reference>
<dbReference type="Pfam" id="PF00158">
    <property type="entry name" value="Sigma54_activat"/>
    <property type="match status" value="1"/>
</dbReference>
<dbReference type="AlphaFoldDB" id="A0A4V0WPQ7"/>
<dbReference type="PROSITE" id="PS51372">
    <property type="entry name" value="PRD_2"/>
    <property type="match status" value="1"/>
</dbReference>
<dbReference type="CDD" id="cd00009">
    <property type="entry name" value="AAA"/>
    <property type="match status" value="1"/>
</dbReference>